<name>A0A1G7YIP9_9VIBR</name>
<feature type="signal peptide" evidence="4">
    <location>
        <begin position="1"/>
        <end position="22"/>
    </location>
</feature>
<dbReference type="InterPro" id="IPR013360">
    <property type="entry name" value="Pilus_4_PilW"/>
</dbReference>
<dbReference type="Pfam" id="PF14559">
    <property type="entry name" value="TPR_19"/>
    <property type="match status" value="1"/>
</dbReference>
<dbReference type="PROSITE" id="PS50005">
    <property type="entry name" value="TPR"/>
    <property type="match status" value="1"/>
</dbReference>
<dbReference type="AlphaFoldDB" id="A0A1G7YIP9"/>
<dbReference type="PANTHER" id="PTHR45586:SF1">
    <property type="entry name" value="LIPOPOLYSACCHARIDE ASSEMBLY PROTEIN B"/>
    <property type="match status" value="1"/>
</dbReference>
<keyword evidence="2 3" id="KW-0802">TPR repeat</keyword>
<dbReference type="STRING" id="861298.SAMN04488136_105123"/>
<accession>A0A1G7YIP9</accession>
<evidence type="ECO:0000256" key="3">
    <source>
        <dbReference type="PROSITE-ProRule" id="PRU00339"/>
    </source>
</evidence>
<dbReference type="Pfam" id="PF13432">
    <property type="entry name" value="TPR_16"/>
    <property type="match status" value="1"/>
</dbReference>
<evidence type="ECO:0000313" key="6">
    <source>
        <dbReference type="Proteomes" id="UP000198854"/>
    </source>
</evidence>
<keyword evidence="4" id="KW-0732">Signal</keyword>
<dbReference type="EMBL" id="FNDD01000005">
    <property type="protein sequence ID" value="SDG95730.1"/>
    <property type="molecule type" value="Genomic_DNA"/>
</dbReference>
<dbReference type="NCBIfam" id="TIGR02521">
    <property type="entry name" value="type_IV_pilW"/>
    <property type="match status" value="1"/>
</dbReference>
<dbReference type="InterPro" id="IPR011990">
    <property type="entry name" value="TPR-like_helical_dom_sf"/>
</dbReference>
<dbReference type="Gene3D" id="1.25.40.10">
    <property type="entry name" value="Tetratricopeptide repeat domain"/>
    <property type="match status" value="1"/>
</dbReference>
<gene>
    <name evidence="5" type="ORF">SAMN04488136_105123</name>
</gene>
<keyword evidence="6" id="KW-1185">Reference proteome</keyword>
<feature type="chain" id="PRO_5011764194" evidence="4">
    <location>
        <begin position="23"/>
        <end position="222"/>
    </location>
</feature>
<dbReference type="PANTHER" id="PTHR45586">
    <property type="entry name" value="TPR REPEAT-CONTAINING PROTEIN PA4667"/>
    <property type="match status" value="1"/>
</dbReference>
<evidence type="ECO:0000256" key="2">
    <source>
        <dbReference type="ARBA" id="ARBA00022803"/>
    </source>
</evidence>
<protein>
    <submittedName>
        <fullName evidence="5">Type IV pilus assembly protein PilF</fullName>
    </submittedName>
</protein>
<dbReference type="Proteomes" id="UP000198854">
    <property type="component" value="Unassembled WGS sequence"/>
</dbReference>
<dbReference type="SMART" id="SM00028">
    <property type="entry name" value="TPR"/>
    <property type="match status" value="3"/>
</dbReference>
<dbReference type="InterPro" id="IPR051012">
    <property type="entry name" value="CellSynth/LPSAsmb/PSIAsmb"/>
</dbReference>
<feature type="repeat" description="TPR" evidence="3">
    <location>
        <begin position="140"/>
        <end position="173"/>
    </location>
</feature>
<organism evidence="5 6">
    <name type="scientific">Vibrio xiamenensis</name>
    <dbReference type="NCBI Taxonomy" id="861298"/>
    <lineage>
        <taxon>Bacteria</taxon>
        <taxon>Pseudomonadati</taxon>
        <taxon>Pseudomonadota</taxon>
        <taxon>Gammaproteobacteria</taxon>
        <taxon>Vibrionales</taxon>
        <taxon>Vibrionaceae</taxon>
        <taxon>Vibrio</taxon>
    </lineage>
</organism>
<sequence>MKILPFRLLISAAAWLTLGGCAATSSITQQTQKSKADARIALAEAYLQQGEPSKAWKNLTLARQYSPDSLATQMALAHYYQQVGEMDSAEHQYQQAIERHSQSGELLNNYGAFICKQGRYLESLIWFAKARQQPGYAHIARNFENAGYCALKAQHLSEASDYFAKSVAHDPNRAQTWLTLIDLHIQLEQFIKAQQYLNRYKQRFGQDTHTHKRQGIITMMSQ</sequence>
<evidence type="ECO:0000256" key="1">
    <source>
        <dbReference type="ARBA" id="ARBA00022737"/>
    </source>
</evidence>
<dbReference type="OrthoDB" id="9814042at2"/>
<proteinExistence type="predicted"/>
<evidence type="ECO:0000313" key="5">
    <source>
        <dbReference type="EMBL" id="SDG95730.1"/>
    </source>
</evidence>
<dbReference type="PROSITE" id="PS51257">
    <property type="entry name" value="PROKAR_LIPOPROTEIN"/>
    <property type="match status" value="1"/>
</dbReference>
<dbReference type="InterPro" id="IPR019734">
    <property type="entry name" value="TPR_rpt"/>
</dbReference>
<dbReference type="RefSeq" id="WP_093270915.1">
    <property type="nucleotide sequence ID" value="NZ_FNDD01000005.1"/>
</dbReference>
<keyword evidence="1" id="KW-0677">Repeat</keyword>
<evidence type="ECO:0000256" key="4">
    <source>
        <dbReference type="SAM" id="SignalP"/>
    </source>
</evidence>
<dbReference type="SUPFAM" id="SSF48452">
    <property type="entry name" value="TPR-like"/>
    <property type="match status" value="1"/>
</dbReference>
<reference evidence="5 6" key="1">
    <citation type="submission" date="2016-10" db="EMBL/GenBank/DDBJ databases">
        <authorList>
            <person name="de Groot N.N."/>
        </authorList>
    </citation>
    <scope>NUCLEOTIDE SEQUENCE [LARGE SCALE GENOMIC DNA]</scope>
    <source>
        <strain evidence="5 6">CGMCC 1.10228</strain>
    </source>
</reference>